<evidence type="ECO:0000313" key="4">
    <source>
        <dbReference type="EMBL" id="XFO72477.1"/>
    </source>
</evidence>
<dbReference type="InterPro" id="IPR016166">
    <property type="entry name" value="FAD-bd_PCMH"/>
</dbReference>
<dbReference type="InterPro" id="IPR036683">
    <property type="entry name" value="CO_DH_flav_C_dom_sf"/>
</dbReference>
<reference evidence="4" key="1">
    <citation type="submission" date="2024-05" db="EMBL/GenBank/DDBJ databases">
        <title>Isolation and characterization of Sporomusa carbonis sp. nov., a carboxydotrophic hydrogenogen in the genus of Sporomusa isolated from a charcoal burning pile.</title>
        <authorList>
            <person name="Boeer T."/>
            <person name="Rosenbaum F."/>
            <person name="Eysell L."/>
            <person name="Mueller V."/>
            <person name="Daniel R."/>
            <person name="Poehlein A."/>
        </authorList>
    </citation>
    <scope>NUCLEOTIDE SEQUENCE [LARGE SCALE GENOMIC DNA]</scope>
    <source>
        <strain evidence="4">DSM 3132</strain>
    </source>
</reference>
<evidence type="ECO:0000256" key="1">
    <source>
        <dbReference type="ARBA" id="ARBA00022630"/>
    </source>
</evidence>
<dbReference type="PANTHER" id="PTHR42659">
    <property type="entry name" value="XANTHINE DEHYDROGENASE SUBUNIT C-RELATED"/>
    <property type="match status" value="1"/>
</dbReference>
<gene>
    <name evidence="4" type="primary">ndhF_1</name>
    <name evidence="4" type="ORF">SPACI_025290</name>
</gene>
<dbReference type="Gene3D" id="3.30.43.10">
    <property type="entry name" value="Uridine Diphospho-n-acetylenolpyruvylglucosamine Reductase, domain 2"/>
    <property type="match status" value="1"/>
</dbReference>
<proteinExistence type="predicted"/>
<dbReference type="InterPro" id="IPR036318">
    <property type="entry name" value="FAD-bd_PCMH-like_sf"/>
</dbReference>
<dbReference type="InterPro" id="IPR051312">
    <property type="entry name" value="Diverse_Substr_Oxidored"/>
</dbReference>
<dbReference type="GO" id="GO:0050138">
    <property type="term" value="F:nicotinate dehydrogenase activity"/>
    <property type="evidence" value="ECO:0007669"/>
    <property type="project" value="UniProtKB-EC"/>
</dbReference>
<sequence length="295" mass="31230">MKLLTYYAPKNIKQLTEFLSTKKTGAKILAGGTDVVIQLREHKIDPECIVSLKFIPELKGITEQADKIIVGPMTTFTELAESPLIRSKAFLLAQASASVGSPQIRNTGTVGGNIANASPAGDTLPALMALNAVLTITSDHGERQIPLKDFYLGIGKTKLAADEFVKLITVDALPATGGSAFIKLGRRNALAISRISMAAVVGYSRESNTVTDCRIAAGSVAQNPFRLHKAENVLVGADLTTAAVAKSVQAACEELSATLGQRASAAYKKTAGPVLVHRALNQAISQVYDNWTQQA</sequence>
<name>A0ABZ3J3G5_SPOA4</name>
<dbReference type="Pfam" id="PF00941">
    <property type="entry name" value="FAD_binding_5"/>
    <property type="match status" value="1"/>
</dbReference>
<evidence type="ECO:0000259" key="3">
    <source>
        <dbReference type="PROSITE" id="PS51387"/>
    </source>
</evidence>
<organism evidence="4 5">
    <name type="scientific">Sporomusa acidovorans (strain ATCC 49682 / DSM 3132 / Mol)</name>
    <dbReference type="NCBI Taxonomy" id="1123286"/>
    <lineage>
        <taxon>Bacteria</taxon>
        <taxon>Bacillati</taxon>
        <taxon>Bacillota</taxon>
        <taxon>Negativicutes</taxon>
        <taxon>Selenomonadales</taxon>
        <taxon>Sporomusaceae</taxon>
        <taxon>Sporomusa</taxon>
    </lineage>
</organism>
<keyword evidence="2 4" id="KW-0560">Oxidoreductase</keyword>
<dbReference type="Gene3D" id="3.30.465.10">
    <property type="match status" value="1"/>
</dbReference>
<dbReference type="SUPFAM" id="SSF56176">
    <property type="entry name" value="FAD-binding/transporter-associated domain-like"/>
    <property type="match status" value="1"/>
</dbReference>
<dbReference type="SUPFAM" id="SSF55447">
    <property type="entry name" value="CO dehydrogenase flavoprotein C-terminal domain-like"/>
    <property type="match status" value="1"/>
</dbReference>
<dbReference type="InterPro" id="IPR016167">
    <property type="entry name" value="FAD-bd_PCMH_sub1"/>
</dbReference>
<dbReference type="Proteomes" id="UP000216052">
    <property type="component" value="Chromosome"/>
</dbReference>
<dbReference type="PANTHER" id="PTHR42659:SF9">
    <property type="entry name" value="XANTHINE DEHYDROGENASE FAD-BINDING SUBUNIT XDHB-RELATED"/>
    <property type="match status" value="1"/>
</dbReference>
<dbReference type="RefSeq" id="WP_093791916.1">
    <property type="nucleotide sequence ID" value="NZ_CP155571.1"/>
</dbReference>
<feature type="domain" description="FAD-binding PCMH-type" evidence="3">
    <location>
        <begin position="1"/>
        <end position="175"/>
    </location>
</feature>
<evidence type="ECO:0000313" key="5">
    <source>
        <dbReference type="Proteomes" id="UP000216052"/>
    </source>
</evidence>
<protein>
    <submittedName>
        <fullName evidence="4">Nicotinate dehydrogenase FAD-subunit</fullName>
        <ecNumber evidence="4">1.17.1.5</ecNumber>
    </submittedName>
</protein>
<evidence type="ECO:0000256" key="2">
    <source>
        <dbReference type="ARBA" id="ARBA00023002"/>
    </source>
</evidence>
<dbReference type="Gene3D" id="3.30.390.50">
    <property type="entry name" value="CO dehydrogenase flavoprotein, C-terminal domain"/>
    <property type="match status" value="1"/>
</dbReference>
<dbReference type="PROSITE" id="PS51387">
    <property type="entry name" value="FAD_PCMH"/>
    <property type="match status" value="1"/>
</dbReference>
<keyword evidence="5" id="KW-1185">Reference proteome</keyword>
<dbReference type="InterPro" id="IPR005107">
    <property type="entry name" value="CO_DH_flav_C"/>
</dbReference>
<dbReference type="EC" id="1.17.1.5" evidence="4"/>
<dbReference type="InterPro" id="IPR016169">
    <property type="entry name" value="FAD-bd_PCMH_sub2"/>
</dbReference>
<dbReference type="Pfam" id="PF03450">
    <property type="entry name" value="CO_deh_flav_C"/>
    <property type="match status" value="1"/>
</dbReference>
<dbReference type="InterPro" id="IPR002346">
    <property type="entry name" value="Mopterin_DH_FAD-bd"/>
</dbReference>
<accession>A0ABZ3J3G5</accession>
<dbReference type="SMART" id="SM01092">
    <property type="entry name" value="CO_deh_flav_C"/>
    <property type="match status" value="1"/>
</dbReference>
<keyword evidence="1" id="KW-0285">Flavoprotein</keyword>
<dbReference type="EMBL" id="CP155571">
    <property type="protein sequence ID" value="XFO72477.1"/>
    <property type="molecule type" value="Genomic_DNA"/>
</dbReference>